<feature type="transmembrane region" description="Helical" evidence="14">
    <location>
        <begin position="235"/>
        <end position="253"/>
    </location>
</feature>
<evidence type="ECO:0000259" key="15">
    <source>
        <dbReference type="PROSITE" id="PS50850"/>
    </source>
</evidence>
<dbReference type="GO" id="GO:0005351">
    <property type="term" value="F:carbohydrate:proton symporter activity"/>
    <property type="evidence" value="ECO:0007669"/>
    <property type="project" value="TreeGrafter"/>
</dbReference>
<evidence type="ECO:0000256" key="14">
    <source>
        <dbReference type="SAM" id="Phobius"/>
    </source>
</evidence>
<dbReference type="Gene3D" id="1.20.1250.20">
    <property type="entry name" value="MFS general substrate transporter like domains"/>
    <property type="match status" value="1"/>
</dbReference>
<evidence type="ECO:0000256" key="3">
    <source>
        <dbReference type="ARBA" id="ARBA00011738"/>
    </source>
</evidence>
<evidence type="ECO:0000256" key="13">
    <source>
        <dbReference type="ARBA" id="ARBA00044780"/>
    </source>
</evidence>
<comment type="catalytic activity">
    <reaction evidence="10">
        <text>D-mannose(out) = D-mannose(in)</text>
        <dbReference type="Rhea" id="RHEA:78391"/>
        <dbReference type="ChEBI" id="CHEBI:4208"/>
    </reaction>
    <physiologicalReaction direction="left-to-right" evidence="10">
        <dbReference type="Rhea" id="RHEA:78392"/>
    </physiologicalReaction>
</comment>
<dbReference type="Pfam" id="PF00083">
    <property type="entry name" value="Sugar_tr"/>
    <property type="match status" value="1"/>
</dbReference>
<evidence type="ECO:0000256" key="4">
    <source>
        <dbReference type="ARBA" id="ARBA00022692"/>
    </source>
</evidence>
<dbReference type="PANTHER" id="PTHR48022">
    <property type="entry name" value="PLASTIDIC GLUCOSE TRANSPORTER 4"/>
    <property type="match status" value="1"/>
</dbReference>
<comment type="catalytic activity">
    <reaction evidence="12">
        <text>D-fructose(out) = D-fructose(in)</text>
        <dbReference type="Rhea" id="RHEA:60372"/>
        <dbReference type="ChEBI" id="CHEBI:37721"/>
    </reaction>
    <physiologicalReaction direction="left-to-right" evidence="12">
        <dbReference type="Rhea" id="RHEA:60373"/>
    </physiologicalReaction>
</comment>
<feature type="transmembrane region" description="Helical" evidence="14">
    <location>
        <begin position="260"/>
        <end position="281"/>
    </location>
</feature>
<keyword evidence="6 14" id="KW-0472">Membrane</keyword>
<evidence type="ECO:0000256" key="9">
    <source>
        <dbReference type="ARBA" id="ARBA00044656"/>
    </source>
</evidence>
<organism evidence="16 17">
    <name type="scientific">Ichthyophthirius multifiliis</name>
    <name type="common">White spot disease agent</name>
    <name type="synonym">Ich</name>
    <dbReference type="NCBI Taxonomy" id="5932"/>
    <lineage>
        <taxon>Eukaryota</taxon>
        <taxon>Sar</taxon>
        <taxon>Alveolata</taxon>
        <taxon>Ciliophora</taxon>
        <taxon>Intramacronucleata</taxon>
        <taxon>Oligohymenophorea</taxon>
        <taxon>Hymenostomatida</taxon>
        <taxon>Ophryoglenina</taxon>
        <taxon>Ichthyophthirius</taxon>
    </lineage>
</organism>
<evidence type="ECO:0000313" key="16">
    <source>
        <dbReference type="EMBL" id="EGR32000.1"/>
    </source>
</evidence>
<dbReference type="GeneID" id="14908152"/>
<dbReference type="InterPro" id="IPR020846">
    <property type="entry name" value="MFS_dom"/>
</dbReference>
<dbReference type="PROSITE" id="PS50850">
    <property type="entry name" value="MFS"/>
    <property type="match status" value="1"/>
</dbReference>
<dbReference type="OMA" id="VFFMYPE"/>
<sequence>MVGSSTAGILLEYTSRKNALLLTDIIGVLATLLSQIPNIWTFLASRLISGCVTGFNSSLVPQYIQEISPIQLRGKMGMSFGYSINIGIIMGSFLGLFFKEKPNQYDFYWRFVFLFPLLLTIPRFIFLNIFCNYETPLYYYLKGQEQQCDKLLNQIYKQDFIAEAKQEVKEQVQQMQKTKQSYIDMFSSKYIKVVFIGCMLQVFQQWSGINAVIMYSGQIFGKSIDNFELKNIVSLISNIVLLIAAVASSFFVNCLGRKTILMYGALLCSIFQGVLCVISAVDKPGLEGLSVTLIYLYYFAFNFSLGPVVWLYNAEILPEKGVSIATFSNWCSGFILTLVVPYIKDIYYLFGYFGIMCLLCYFFVLTIVKESKGKTKNEIDNMYLPNISKTVYELNSNNNVLGTNAKLECLTQKVQ</sequence>
<dbReference type="Proteomes" id="UP000008983">
    <property type="component" value="Unassembled WGS sequence"/>
</dbReference>
<keyword evidence="4 14" id="KW-0812">Transmembrane</keyword>
<dbReference type="RefSeq" id="XP_004035486.1">
    <property type="nucleotide sequence ID" value="XM_004035438.1"/>
</dbReference>
<feature type="transmembrane region" description="Helical" evidence="14">
    <location>
        <begin position="193"/>
        <end position="215"/>
    </location>
</feature>
<evidence type="ECO:0000256" key="8">
    <source>
        <dbReference type="ARBA" id="ARBA00044648"/>
    </source>
</evidence>
<accession>G0QRX0</accession>
<dbReference type="InterPro" id="IPR036259">
    <property type="entry name" value="MFS_trans_sf"/>
</dbReference>
<dbReference type="PRINTS" id="PR00171">
    <property type="entry name" value="SUGRTRNSPORT"/>
</dbReference>
<name>G0QRX0_ICHMU</name>
<comment type="catalytic activity">
    <reaction evidence="7">
        <text>D-galactose(in) = D-galactose(out)</text>
        <dbReference type="Rhea" id="RHEA:34915"/>
        <dbReference type="ChEBI" id="CHEBI:4139"/>
    </reaction>
    <physiologicalReaction direction="right-to-left" evidence="7">
        <dbReference type="Rhea" id="RHEA:34917"/>
    </physiologicalReaction>
</comment>
<evidence type="ECO:0000256" key="11">
    <source>
        <dbReference type="ARBA" id="ARBA00044668"/>
    </source>
</evidence>
<dbReference type="EMBL" id="GL983803">
    <property type="protein sequence ID" value="EGR32000.1"/>
    <property type="molecule type" value="Genomic_DNA"/>
</dbReference>
<feature type="transmembrane region" description="Helical" evidence="14">
    <location>
        <begin position="20"/>
        <end position="40"/>
    </location>
</feature>
<dbReference type="OrthoDB" id="6612291at2759"/>
<dbReference type="InParanoid" id="G0QRX0"/>
<proteinExistence type="inferred from homology"/>
<dbReference type="InterPro" id="IPR050360">
    <property type="entry name" value="MFS_Sugar_Transporters"/>
</dbReference>
<evidence type="ECO:0000256" key="7">
    <source>
        <dbReference type="ARBA" id="ARBA00044637"/>
    </source>
</evidence>
<comment type="subunit">
    <text evidence="3">Homodimer.</text>
</comment>
<gene>
    <name evidence="16" type="ORF">IMG5_098260</name>
</gene>
<feature type="transmembrane region" description="Helical" evidence="14">
    <location>
        <begin position="80"/>
        <end position="98"/>
    </location>
</feature>
<comment type="catalytic activity">
    <reaction evidence="11">
        <text>D-glucosamine(out) = D-glucosamine(in)</text>
        <dbReference type="Rhea" id="RHEA:78423"/>
        <dbReference type="ChEBI" id="CHEBI:58723"/>
    </reaction>
    <physiologicalReaction direction="left-to-right" evidence="11">
        <dbReference type="Rhea" id="RHEA:78424"/>
    </physiologicalReaction>
</comment>
<dbReference type="eggNOG" id="KOG0254">
    <property type="taxonomic scope" value="Eukaryota"/>
</dbReference>
<evidence type="ECO:0000256" key="10">
    <source>
        <dbReference type="ARBA" id="ARBA00044662"/>
    </source>
</evidence>
<feature type="transmembrane region" description="Helical" evidence="14">
    <location>
        <begin position="293"/>
        <end position="312"/>
    </location>
</feature>
<dbReference type="AlphaFoldDB" id="G0QRX0"/>
<evidence type="ECO:0000256" key="6">
    <source>
        <dbReference type="ARBA" id="ARBA00023136"/>
    </source>
</evidence>
<comment type="catalytic activity">
    <reaction evidence="9">
        <text>D-xylose(out) = D-xylose(in)</text>
        <dbReference type="Rhea" id="RHEA:78427"/>
        <dbReference type="ChEBI" id="CHEBI:53455"/>
    </reaction>
    <physiologicalReaction direction="left-to-right" evidence="9">
        <dbReference type="Rhea" id="RHEA:78428"/>
    </physiologicalReaction>
</comment>
<comment type="subcellular location">
    <subcellularLocation>
        <location evidence="1">Membrane</location>
        <topology evidence="1">Multi-pass membrane protein</topology>
    </subcellularLocation>
</comment>
<comment type="catalytic activity">
    <reaction evidence="8">
        <text>D-glucose(out) = D-glucose(in)</text>
        <dbReference type="Rhea" id="RHEA:60376"/>
        <dbReference type="ChEBI" id="CHEBI:4167"/>
    </reaction>
    <physiologicalReaction direction="left-to-right" evidence="8">
        <dbReference type="Rhea" id="RHEA:60377"/>
    </physiologicalReaction>
</comment>
<dbReference type="PANTHER" id="PTHR48022:SF2">
    <property type="entry name" value="PLASTIDIC GLUCOSE TRANSPORTER 4"/>
    <property type="match status" value="1"/>
</dbReference>
<evidence type="ECO:0000256" key="5">
    <source>
        <dbReference type="ARBA" id="ARBA00022989"/>
    </source>
</evidence>
<evidence type="ECO:0000256" key="12">
    <source>
        <dbReference type="ARBA" id="ARBA00044710"/>
    </source>
</evidence>
<dbReference type="InterPro" id="IPR003663">
    <property type="entry name" value="Sugar/inositol_transpt"/>
</dbReference>
<feature type="domain" description="Major facilitator superfamily (MFS) profile" evidence="15">
    <location>
        <begin position="1"/>
        <end position="372"/>
    </location>
</feature>
<feature type="transmembrane region" description="Helical" evidence="14">
    <location>
        <begin position="110"/>
        <end position="131"/>
    </location>
</feature>
<keyword evidence="5 14" id="KW-1133">Transmembrane helix</keyword>
<feature type="transmembrane region" description="Helical" evidence="14">
    <location>
        <begin position="324"/>
        <end position="343"/>
    </location>
</feature>
<dbReference type="GO" id="GO:0016020">
    <property type="term" value="C:membrane"/>
    <property type="evidence" value="ECO:0007669"/>
    <property type="project" value="UniProtKB-SubCell"/>
</dbReference>
<evidence type="ECO:0000313" key="17">
    <source>
        <dbReference type="Proteomes" id="UP000008983"/>
    </source>
</evidence>
<dbReference type="STRING" id="857967.G0QRX0"/>
<keyword evidence="17" id="KW-1185">Reference proteome</keyword>
<dbReference type="SUPFAM" id="SSF103473">
    <property type="entry name" value="MFS general substrate transporter"/>
    <property type="match status" value="1"/>
</dbReference>
<dbReference type="InterPro" id="IPR005828">
    <property type="entry name" value="MFS_sugar_transport-like"/>
</dbReference>
<feature type="transmembrane region" description="Helical" evidence="14">
    <location>
        <begin position="349"/>
        <end position="368"/>
    </location>
</feature>
<evidence type="ECO:0000256" key="2">
    <source>
        <dbReference type="ARBA" id="ARBA00010992"/>
    </source>
</evidence>
<reference evidence="16 17" key="1">
    <citation type="submission" date="2011-07" db="EMBL/GenBank/DDBJ databases">
        <authorList>
            <person name="Coyne R."/>
            <person name="Brami D."/>
            <person name="Johnson J."/>
            <person name="Hostetler J."/>
            <person name="Hannick L."/>
            <person name="Clark T."/>
            <person name="Cassidy-Hanley D."/>
            <person name="Inman J."/>
        </authorList>
    </citation>
    <scope>NUCLEOTIDE SEQUENCE [LARGE SCALE GENOMIC DNA]</scope>
    <source>
        <strain evidence="16 17">G5</strain>
    </source>
</reference>
<evidence type="ECO:0000256" key="1">
    <source>
        <dbReference type="ARBA" id="ARBA00004141"/>
    </source>
</evidence>
<protein>
    <recommendedName>
        <fullName evidence="13">Hexose transporter 1</fullName>
    </recommendedName>
</protein>
<comment type="similarity">
    <text evidence="2">Belongs to the major facilitator superfamily. Sugar transporter (TC 2.A.1.1) family.</text>
</comment>